<dbReference type="Proteomes" id="UP000198703">
    <property type="component" value="Unassembled WGS sequence"/>
</dbReference>
<proteinExistence type="inferred from homology"/>
<dbReference type="InterPro" id="IPR009430">
    <property type="entry name" value="GvpL/GvpF"/>
</dbReference>
<evidence type="ECO:0000313" key="5">
    <source>
        <dbReference type="EMBL" id="SEA36918.1"/>
    </source>
</evidence>
<dbReference type="AlphaFoldDB" id="A0A1H4AMA1"/>
<evidence type="ECO:0000256" key="2">
    <source>
        <dbReference type="ARBA" id="ARBA00035108"/>
    </source>
</evidence>
<sequence length="293" mass="29474">MTSTEAHAPASTATARSPDAPLPGWIVHGVVRAGARRPAGAPPHSRIEVGDLLALVSPSLLDAAADPARQAAEAMRHNAILAAYARETDVAPARFGALASGPAAAAALIAAEAERHAAILDRIAGSVEMGARIVLAPETSGPPPRPALSARPDDGAGYLRGVAAARDARRRAAAEQAEAVTRLVAELTVKARDVALFPPRPAADGTQRLADAALLVSRLETAALRSRALGLAETAAAAGLAIEITGPWPAYSFAEPKPAPEPAEDSTAEPAAEPVPDAAPAAANGSGDAKAAP</sequence>
<reference evidence="5 6" key="1">
    <citation type="submission" date="2016-10" db="EMBL/GenBank/DDBJ databases">
        <authorList>
            <person name="de Groot N.N."/>
        </authorList>
    </citation>
    <scope>NUCLEOTIDE SEQUENCE [LARGE SCALE GENOMIC DNA]</scope>
    <source>
        <strain evidence="5 6">DSM 15345</strain>
    </source>
</reference>
<dbReference type="GO" id="GO:0031411">
    <property type="term" value="C:gas vesicle"/>
    <property type="evidence" value="ECO:0007669"/>
    <property type="project" value="UniProtKB-SubCell"/>
</dbReference>
<dbReference type="PANTHER" id="PTHR36852">
    <property type="entry name" value="PROTEIN GVPL 2"/>
    <property type="match status" value="1"/>
</dbReference>
<comment type="similarity">
    <text evidence="3">Belongs to the gas vesicle GvpF/GvpL family.</text>
</comment>
<evidence type="ECO:0000256" key="3">
    <source>
        <dbReference type="ARBA" id="ARBA00035643"/>
    </source>
</evidence>
<evidence type="ECO:0000256" key="1">
    <source>
        <dbReference type="ARBA" id="ARBA00022987"/>
    </source>
</evidence>
<comment type="subcellular location">
    <subcellularLocation>
        <location evidence="2">Gas vesicle</location>
    </subcellularLocation>
</comment>
<feature type="region of interest" description="Disordered" evidence="4">
    <location>
        <begin position="1"/>
        <end position="20"/>
    </location>
</feature>
<dbReference type="EMBL" id="FNQM01000004">
    <property type="protein sequence ID" value="SEA36918.1"/>
    <property type="molecule type" value="Genomic_DNA"/>
</dbReference>
<dbReference type="Pfam" id="PF06386">
    <property type="entry name" value="GvpL_GvpF"/>
    <property type="match status" value="1"/>
</dbReference>
<dbReference type="RefSeq" id="WP_093252358.1">
    <property type="nucleotide sequence ID" value="NZ_FNQM01000004.1"/>
</dbReference>
<dbReference type="GO" id="GO:0031412">
    <property type="term" value="P:gas vesicle organization"/>
    <property type="evidence" value="ECO:0007669"/>
    <property type="project" value="InterPro"/>
</dbReference>
<protein>
    <submittedName>
        <fullName evidence="5">Gas vesicle synthesis protein GvpL/GvpF</fullName>
    </submittedName>
</protein>
<gene>
    <name evidence="5" type="ORF">SAMN05444370_104286</name>
</gene>
<feature type="compositionally biased region" description="Low complexity" evidence="4">
    <location>
        <begin position="268"/>
        <end position="293"/>
    </location>
</feature>
<accession>A0A1H4AMA1</accession>
<feature type="region of interest" description="Disordered" evidence="4">
    <location>
        <begin position="251"/>
        <end position="293"/>
    </location>
</feature>
<dbReference type="PANTHER" id="PTHR36852:SF1">
    <property type="entry name" value="PROTEIN GVPL 2"/>
    <property type="match status" value="1"/>
</dbReference>
<evidence type="ECO:0000313" key="6">
    <source>
        <dbReference type="Proteomes" id="UP000198703"/>
    </source>
</evidence>
<evidence type="ECO:0000256" key="4">
    <source>
        <dbReference type="SAM" id="MobiDB-lite"/>
    </source>
</evidence>
<keyword evidence="6" id="KW-1185">Reference proteome</keyword>
<dbReference type="STRING" id="89524.SAMN05444370_104286"/>
<feature type="compositionally biased region" description="Polar residues" evidence="4">
    <location>
        <begin position="1"/>
        <end position="15"/>
    </location>
</feature>
<name>A0A1H4AMA1_9RHOB</name>
<organism evidence="5 6">
    <name type="scientific">Rubrimonas cliftonensis</name>
    <dbReference type="NCBI Taxonomy" id="89524"/>
    <lineage>
        <taxon>Bacteria</taxon>
        <taxon>Pseudomonadati</taxon>
        <taxon>Pseudomonadota</taxon>
        <taxon>Alphaproteobacteria</taxon>
        <taxon>Rhodobacterales</taxon>
        <taxon>Paracoccaceae</taxon>
        <taxon>Rubrimonas</taxon>
    </lineage>
</organism>
<keyword evidence="1" id="KW-0304">Gas vesicle</keyword>